<dbReference type="InterPro" id="IPR036597">
    <property type="entry name" value="Fido-like_dom_sf"/>
</dbReference>
<dbReference type="EMBL" id="DVON01000262">
    <property type="protein sequence ID" value="HIV13906.1"/>
    <property type="molecule type" value="Genomic_DNA"/>
</dbReference>
<dbReference type="Gene3D" id="1.10.3290.10">
    <property type="entry name" value="Fido-like domain"/>
    <property type="match status" value="1"/>
</dbReference>
<sequence>MQSIDFIKRLKERLFIEFSKQDRSGVYGYTQRTMAYNSNRIEGSTLTEKQTASIFETGTVYSDDPDTIFRTKDIEEMTGHFKMFNYTLNYLDEPLSETFICGMHRNLKEGVFEDIANGYAIGAYKTRANRVSDITTALPQEVPGRMRELLESYHKKSELTILDIAKLHAEFETIHPFQDGNGRVGRMILFKECLCHNLIPVLIRNENKTEYIRRLNEAQIHQNFDGLVSYFKEEQKHYFKETAPMIFDYRELPELHMDML</sequence>
<evidence type="ECO:0000256" key="1">
    <source>
        <dbReference type="PIRSR" id="PIRSR640198-1"/>
    </source>
</evidence>
<keyword evidence="2" id="KW-0547">Nucleotide-binding</keyword>
<dbReference type="Pfam" id="PF02661">
    <property type="entry name" value="Fic"/>
    <property type="match status" value="1"/>
</dbReference>
<feature type="active site" evidence="1">
    <location>
        <position position="175"/>
    </location>
</feature>
<dbReference type="InterPro" id="IPR040198">
    <property type="entry name" value="Fido_containing"/>
</dbReference>
<evidence type="ECO:0000256" key="3">
    <source>
        <dbReference type="PIRSR" id="PIRSR640198-3"/>
    </source>
</evidence>
<feature type="domain" description="Fido" evidence="5">
    <location>
        <begin position="95"/>
        <end position="233"/>
    </location>
</feature>
<feature type="glycosylation site" description="N-linked (GlcNAc...) asparagine" evidence="4">
    <location>
        <position position="85"/>
    </location>
</feature>
<gene>
    <name evidence="6" type="ORF">IAA63_12330</name>
</gene>
<reference evidence="6" key="2">
    <citation type="journal article" date="2021" name="PeerJ">
        <title>Extensive microbial diversity within the chicken gut microbiome revealed by metagenomics and culture.</title>
        <authorList>
            <person name="Gilroy R."/>
            <person name="Ravi A."/>
            <person name="Getino M."/>
            <person name="Pursley I."/>
            <person name="Horton D.L."/>
            <person name="Alikhan N.F."/>
            <person name="Baker D."/>
            <person name="Gharbi K."/>
            <person name="Hall N."/>
            <person name="Watson M."/>
            <person name="Adriaenssens E.M."/>
            <person name="Foster-Nyarko E."/>
            <person name="Jarju S."/>
            <person name="Secka A."/>
            <person name="Antonio M."/>
            <person name="Oren A."/>
            <person name="Chaudhuri R.R."/>
            <person name="La Ragione R."/>
            <person name="Hildebrand F."/>
            <person name="Pallen M.J."/>
        </authorList>
    </citation>
    <scope>NUCLEOTIDE SEQUENCE</scope>
    <source>
        <strain evidence="6">ChiBcec2-4451</strain>
    </source>
</reference>
<dbReference type="SUPFAM" id="SSF140931">
    <property type="entry name" value="Fic-like"/>
    <property type="match status" value="1"/>
</dbReference>
<evidence type="ECO:0000313" key="7">
    <source>
        <dbReference type="Proteomes" id="UP000886723"/>
    </source>
</evidence>
<dbReference type="InterPro" id="IPR003812">
    <property type="entry name" value="Fido"/>
</dbReference>
<evidence type="ECO:0000259" key="5">
    <source>
        <dbReference type="PROSITE" id="PS51459"/>
    </source>
</evidence>
<evidence type="ECO:0000256" key="4">
    <source>
        <dbReference type="PIRSR" id="PIRSR640198-4"/>
    </source>
</evidence>
<dbReference type="GO" id="GO:0005524">
    <property type="term" value="F:ATP binding"/>
    <property type="evidence" value="ECO:0007669"/>
    <property type="project" value="UniProtKB-KW"/>
</dbReference>
<dbReference type="PANTHER" id="PTHR13504:SF38">
    <property type="entry name" value="FIDO DOMAIN-CONTAINING PROTEIN"/>
    <property type="match status" value="1"/>
</dbReference>
<reference evidence="6" key="1">
    <citation type="submission" date="2020-10" db="EMBL/GenBank/DDBJ databases">
        <authorList>
            <person name="Gilroy R."/>
        </authorList>
    </citation>
    <scope>NUCLEOTIDE SEQUENCE</scope>
    <source>
        <strain evidence="6">ChiBcec2-4451</strain>
    </source>
</reference>
<accession>A0A9D1NW54</accession>
<evidence type="ECO:0000256" key="2">
    <source>
        <dbReference type="PIRSR" id="PIRSR640198-2"/>
    </source>
</evidence>
<name>A0A9D1NW54_9FIRM</name>
<protein>
    <submittedName>
        <fullName evidence="6">Fic family protein</fullName>
    </submittedName>
</protein>
<evidence type="ECO:0000313" key="6">
    <source>
        <dbReference type="EMBL" id="HIV13906.1"/>
    </source>
</evidence>
<dbReference type="PANTHER" id="PTHR13504">
    <property type="entry name" value="FIDO DOMAIN-CONTAINING PROTEIN DDB_G0283145"/>
    <property type="match status" value="1"/>
</dbReference>
<feature type="binding site" evidence="2">
    <location>
        <begin position="179"/>
        <end position="186"/>
    </location>
    <ligand>
        <name>ATP</name>
        <dbReference type="ChEBI" id="CHEBI:30616"/>
    </ligand>
</feature>
<dbReference type="PROSITE" id="PS51459">
    <property type="entry name" value="FIDO"/>
    <property type="match status" value="1"/>
</dbReference>
<dbReference type="AlphaFoldDB" id="A0A9D1NW54"/>
<organism evidence="6 7">
    <name type="scientific">Candidatus Pullilachnospira stercoravium</name>
    <dbReference type="NCBI Taxonomy" id="2840913"/>
    <lineage>
        <taxon>Bacteria</taxon>
        <taxon>Bacillati</taxon>
        <taxon>Bacillota</taxon>
        <taxon>Clostridia</taxon>
        <taxon>Lachnospirales</taxon>
        <taxon>Lachnospiraceae</taxon>
        <taxon>Lachnospiraceae incertae sedis</taxon>
        <taxon>Candidatus Pullilachnospira</taxon>
    </lineage>
</organism>
<comment type="caution">
    <text evidence="6">The sequence shown here is derived from an EMBL/GenBank/DDBJ whole genome shotgun (WGS) entry which is preliminary data.</text>
</comment>
<keyword evidence="2" id="KW-0067">ATP-binding</keyword>
<proteinExistence type="predicted"/>
<dbReference type="Proteomes" id="UP000886723">
    <property type="component" value="Unassembled WGS sequence"/>
</dbReference>
<feature type="site" description="Important for autoinhibition of adenylyltransferase activity" evidence="3">
    <location>
        <position position="42"/>
    </location>
</feature>